<dbReference type="EMBL" id="CABITT030000005">
    <property type="protein sequence ID" value="VVB04289.1"/>
    <property type="molecule type" value="Genomic_DNA"/>
</dbReference>
<dbReference type="AlphaFoldDB" id="A0A565BSD6"/>
<organism evidence="1 2">
    <name type="scientific">Arabis nemorensis</name>
    <dbReference type="NCBI Taxonomy" id="586526"/>
    <lineage>
        <taxon>Eukaryota</taxon>
        <taxon>Viridiplantae</taxon>
        <taxon>Streptophyta</taxon>
        <taxon>Embryophyta</taxon>
        <taxon>Tracheophyta</taxon>
        <taxon>Spermatophyta</taxon>
        <taxon>Magnoliopsida</taxon>
        <taxon>eudicotyledons</taxon>
        <taxon>Gunneridae</taxon>
        <taxon>Pentapetalae</taxon>
        <taxon>rosids</taxon>
        <taxon>malvids</taxon>
        <taxon>Brassicales</taxon>
        <taxon>Brassicaceae</taxon>
        <taxon>Arabideae</taxon>
        <taxon>Arabis</taxon>
    </lineage>
</organism>
<evidence type="ECO:0000313" key="1">
    <source>
        <dbReference type="EMBL" id="VVB04289.1"/>
    </source>
</evidence>
<sequence>MKIYLNKIHEVDCEEFVVNIVTWKIAAGTSLFVSALLFGFPPPGEKEDAHVLDEEEGLSLLRVVAATENLVDKYITGRGAHGQSHFRVRCEKAHLCRANQKYEERD</sequence>
<comment type="caution">
    <text evidence="1">The sequence shown here is derived from an EMBL/GenBank/DDBJ whole genome shotgun (WGS) entry which is preliminary data.</text>
</comment>
<gene>
    <name evidence="1" type="ORF">ANE_LOCUS14733</name>
</gene>
<accession>A0A565BSD6</accession>
<proteinExistence type="predicted"/>
<dbReference type="Proteomes" id="UP000489600">
    <property type="component" value="Unassembled WGS sequence"/>
</dbReference>
<reference evidence="1" key="1">
    <citation type="submission" date="2019-07" db="EMBL/GenBank/DDBJ databases">
        <authorList>
            <person name="Dittberner H."/>
        </authorList>
    </citation>
    <scope>NUCLEOTIDE SEQUENCE [LARGE SCALE GENOMIC DNA]</scope>
</reference>
<name>A0A565BSD6_9BRAS</name>
<evidence type="ECO:0000313" key="2">
    <source>
        <dbReference type="Proteomes" id="UP000489600"/>
    </source>
</evidence>
<protein>
    <submittedName>
        <fullName evidence="1">Uncharacterized protein</fullName>
    </submittedName>
</protein>
<keyword evidence="2" id="KW-1185">Reference proteome</keyword>